<evidence type="ECO:0000313" key="4">
    <source>
        <dbReference type="Proteomes" id="UP001550210"/>
    </source>
</evidence>
<dbReference type="Proteomes" id="UP001550210">
    <property type="component" value="Unassembled WGS sequence"/>
</dbReference>
<organism evidence="3 4">
    <name type="scientific">Streptomyces ossamyceticus</name>
    <dbReference type="NCBI Taxonomy" id="249581"/>
    <lineage>
        <taxon>Bacteria</taxon>
        <taxon>Bacillati</taxon>
        <taxon>Actinomycetota</taxon>
        <taxon>Actinomycetes</taxon>
        <taxon>Kitasatosporales</taxon>
        <taxon>Streptomycetaceae</taxon>
        <taxon>Streptomyces</taxon>
    </lineage>
</organism>
<accession>A0ABV2UVE2</accession>
<feature type="region of interest" description="Disordered" evidence="1">
    <location>
        <begin position="77"/>
        <end position="106"/>
    </location>
</feature>
<feature type="transmembrane region" description="Helical" evidence="2">
    <location>
        <begin position="46"/>
        <end position="64"/>
    </location>
</feature>
<keyword evidence="2" id="KW-1133">Transmembrane helix</keyword>
<proteinExistence type="predicted"/>
<keyword evidence="4" id="KW-1185">Reference proteome</keyword>
<evidence type="ECO:0000256" key="2">
    <source>
        <dbReference type="SAM" id="Phobius"/>
    </source>
</evidence>
<name>A0ABV2UVE2_9ACTN</name>
<keyword evidence="2" id="KW-0472">Membrane</keyword>
<evidence type="ECO:0000313" key="3">
    <source>
        <dbReference type="EMBL" id="MET9844745.1"/>
    </source>
</evidence>
<evidence type="ECO:0000256" key="1">
    <source>
        <dbReference type="SAM" id="MobiDB-lite"/>
    </source>
</evidence>
<gene>
    <name evidence="3" type="ORF">ABZZ21_09195</name>
</gene>
<reference evidence="3 4" key="1">
    <citation type="submission" date="2024-06" db="EMBL/GenBank/DDBJ databases">
        <title>The Natural Products Discovery Center: Release of the First 8490 Sequenced Strains for Exploring Actinobacteria Biosynthetic Diversity.</title>
        <authorList>
            <person name="Kalkreuter E."/>
            <person name="Kautsar S.A."/>
            <person name="Yang D."/>
            <person name="Bader C.D."/>
            <person name="Teijaro C.N."/>
            <person name="Fluegel L."/>
            <person name="Davis C.M."/>
            <person name="Simpson J.R."/>
            <person name="Lauterbach L."/>
            <person name="Steele A.D."/>
            <person name="Gui C."/>
            <person name="Meng S."/>
            <person name="Li G."/>
            <person name="Viehrig K."/>
            <person name="Ye F."/>
            <person name="Su P."/>
            <person name="Kiefer A.F."/>
            <person name="Nichols A."/>
            <person name="Cepeda A.J."/>
            <person name="Yan W."/>
            <person name="Fan B."/>
            <person name="Jiang Y."/>
            <person name="Adhikari A."/>
            <person name="Zheng C.-J."/>
            <person name="Schuster L."/>
            <person name="Cowan T.M."/>
            <person name="Smanski M.J."/>
            <person name="Chevrette M.G."/>
            <person name="De Carvalho L.P.S."/>
            <person name="Shen B."/>
        </authorList>
    </citation>
    <scope>NUCLEOTIDE SEQUENCE [LARGE SCALE GENOMIC DNA]</scope>
    <source>
        <strain evidence="3 4">NPDC006434</strain>
    </source>
</reference>
<keyword evidence="2" id="KW-0812">Transmembrane</keyword>
<dbReference type="RefSeq" id="WP_355394814.1">
    <property type="nucleotide sequence ID" value="NZ_JBEXPZ010000010.1"/>
</dbReference>
<dbReference type="EMBL" id="JBEXPZ010000010">
    <property type="protein sequence ID" value="MET9844745.1"/>
    <property type="molecule type" value="Genomic_DNA"/>
</dbReference>
<sequence length="106" mass="11872">MASESDHPMPQRVVRQLRRMRAFYAVAASGWAALAVWEGWMQPGSRPMWLSVLFLVVFTGLLTMTSRWLQGRRPAEAGEVRTMSPARHTGGGPWFRTTAAGRAAER</sequence>
<feature type="transmembrane region" description="Helical" evidence="2">
    <location>
        <begin position="21"/>
        <end position="40"/>
    </location>
</feature>
<protein>
    <submittedName>
        <fullName evidence="3">Uncharacterized protein</fullName>
    </submittedName>
</protein>
<comment type="caution">
    <text evidence="3">The sequence shown here is derived from an EMBL/GenBank/DDBJ whole genome shotgun (WGS) entry which is preliminary data.</text>
</comment>